<sequence length="296" mass="32235">MRSSSQALSFLVPLLLVGLVVTGGIALYRIRAFSLPISTVTATATIILPVITGVTLRGAQRLRIRENGSNARAKMSFSWPALIVLVLLIIYETVIATLALTHVAPPSELICGLERQWGALFSSKNADAIRRIQEQFQCCGFRNVQDRAWPFPDRSHTARACVEAFGRGSSCLGGWRQMEQVTGGLILLVAVVAFLLKLLMLVLYRTQSPFLSSAWTARSSLTDAEGEDNGRSSGNGDGDNIRGRIVDAYHDEPPPEIEGQAASSQPEERGTSASDRRGLLVQPSGIQNEENEWREG</sequence>
<keyword evidence="2" id="KW-0472">Membrane</keyword>
<evidence type="ECO:0000256" key="2">
    <source>
        <dbReference type="SAM" id="Phobius"/>
    </source>
</evidence>
<proteinExistence type="predicted"/>
<evidence type="ECO:0000313" key="3">
    <source>
        <dbReference type="EMBL" id="KAF6231594.1"/>
    </source>
</evidence>
<name>A0A8H6FN57_9LECA</name>
<organism evidence="3 4">
    <name type="scientific">Letharia columbiana</name>
    <dbReference type="NCBI Taxonomy" id="112416"/>
    <lineage>
        <taxon>Eukaryota</taxon>
        <taxon>Fungi</taxon>
        <taxon>Dikarya</taxon>
        <taxon>Ascomycota</taxon>
        <taxon>Pezizomycotina</taxon>
        <taxon>Lecanoromycetes</taxon>
        <taxon>OSLEUM clade</taxon>
        <taxon>Lecanoromycetidae</taxon>
        <taxon>Lecanorales</taxon>
        <taxon>Lecanorineae</taxon>
        <taxon>Parmeliaceae</taxon>
        <taxon>Letharia</taxon>
    </lineage>
</organism>
<feature type="compositionally biased region" description="Basic and acidic residues" evidence="1">
    <location>
        <begin position="266"/>
        <end position="278"/>
    </location>
</feature>
<evidence type="ECO:0000256" key="1">
    <source>
        <dbReference type="SAM" id="MobiDB-lite"/>
    </source>
</evidence>
<gene>
    <name evidence="3" type="ORF">HO173_010126</name>
</gene>
<keyword evidence="2" id="KW-1133">Transmembrane helix</keyword>
<keyword evidence="4" id="KW-1185">Reference proteome</keyword>
<feature type="transmembrane region" description="Helical" evidence="2">
    <location>
        <begin position="7"/>
        <end position="27"/>
    </location>
</feature>
<dbReference type="RefSeq" id="XP_037161026.1">
    <property type="nucleotide sequence ID" value="XM_037312012.1"/>
</dbReference>
<feature type="transmembrane region" description="Helical" evidence="2">
    <location>
        <begin position="77"/>
        <end position="100"/>
    </location>
</feature>
<comment type="caution">
    <text evidence="3">The sequence shown here is derived from an EMBL/GenBank/DDBJ whole genome shotgun (WGS) entry which is preliminary data.</text>
</comment>
<feature type="compositionally biased region" description="Basic and acidic residues" evidence="1">
    <location>
        <begin position="239"/>
        <end position="253"/>
    </location>
</feature>
<dbReference type="GeneID" id="59291773"/>
<evidence type="ECO:0008006" key="5">
    <source>
        <dbReference type="Google" id="ProtNLM"/>
    </source>
</evidence>
<evidence type="ECO:0000313" key="4">
    <source>
        <dbReference type="Proteomes" id="UP000578531"/>
    </source>
</evidence>
<accession>A0A8H6FN57</accession>
<dbReference type="OrthoDB" id="71600at2759"/>
<feature type="transmembrane region" description="Helical" evidence="2">
    <location>
        <begin position="33"/>
        <end position="56"/>
    </location>
</feature>
<dbReference type="AlphaFoldDB" id="A0A8H6FN57"/>
<feature type="region of interest" description="Disordered" evidence="1">
    <location>
        <begin position="222"/>
        <end position="296"/>
    </location>
</feature>
<feature type="transmembrane region" description="Helical" evidence="2">
    <location>
        <begin position="185"/>
        <end position="204"/>
    </location>
</feature>
<protein>
    <recommendedName>
        <fullName evidence="5">Tetraspanin Tsp3</fullName>
    </recommendedName>
</protein>
<dbReference type="Proteomes" id="UP000578531">
    <property type="component" value="Unassembled WGS sequence"/>
</dbReference>
<reference evidence="3 4" key="1">
    <citation type="journal article" date="2020" name="Genomics">
        <title>Complete, high-quality genomes from long-read metagenomic sequencing of two wolf lichen thalli reveals enigmatic genome architecture.</title>
        <authorList>
            <person name="McKenzie S.K."/>
            <person name="Walston R.F."/>
            <person name="Allen J.L."/>
        </authorList>
    </citation>
    <scope>NUCLEOTIDE SEQUENCE [LARGE SCALE GENOMIC DNA]</scope>
    <source>
        <strain evidence="3">WasteWater2</strain>
    </source>
</reference>
<keyword evidence="2" id="KW-0812">Transmembrane</keyword>
<dbReference type="EMBL" id="JACCJC010000055">
    <property type="protein sequence ID" value="KAF6231594.1"/>
    <property type="molecule type" value="Genomic_DNA"/>
</dbReference>